<dbReference type="RefSeq" id="XP_064711000.1">
    <property type="nucleotide sequence ID" value="XM_064848376.1"/>
</dbReference>
<gene>
    <name evidence="1" type="ORF">LTR84_004802</name>
</gene>
<name>A0AAV9NNX0_9EURO</name>
<evidence type="ECO:0000313" key="2">
    <source>
        <dbReference type="Proteomes" id="UP001358417"/>
    </source>
</evidence>
<comment type="caution">
    <text evidence="1">The sequence shown here is derived from an EMBL/GenBank/DDBJ whole genome shotgun (WGS) entry which is preliminary data.</text>
</comment>
<sequence>MAVLLDLPAETLVQISQHVNLNGDLSRFRQVNSRLNDISQGQSRHFLDNLRRRYGLRSHIVDLYFRRKLESSASKSNEPRLANVLALDHLLRSMETLAEDVDRALRSRTNIHEIHAPHIDRESFLLFAILSHLLRLSQTVLSMTGTVLAPCSSGETFAPKLLGPGFVQFVQHELELSDLESIISVINVCATKLWSTIFLFRPKDSTVSSFGSLSGYSFNTDQAILTEHVIWKGPKWVSQILTRYGASSVDKGDASSMARDHEERNDQIVTEGVWRGSHENGALLAANGVARLLWKERQQKIEQVKRGDVVQAVAITNMQTNPVVWRGSAGDM</sequence>
<dbReference type="AlphaFoldDB" id="A0AAV9NNX0"/>
<evidence type="ECO:0000313" key="1">
    <source>
        <dbReference type="EMBL" id="KAK5062728.1"/>
    </source>
</evidence>
<accession>A0AAV9NNX0</accession>
<keyword evidence="2" id="KW-1185">Reference proteome</keyword>
<organism evidence="1 2">
    <name type="scientific">Exophiala bonariae</name>
    <dbReference type="NCBI Taxonomy" id="1690606"/>
    <lineage>
        <taxon>Eukaryota</taxon>
        <taxon>Fungi</taxon>
        <taxon>Dikarya</taxon>
        <taxon>Ascomycota</taxon>
        <taxon>Pezizomycotina</taxon>
        <taxon>Eurotiomycetes</taxon>
        <taxon>Chaetothyriomycetidae</taxon>
        <taxon>Chaetothyriales</taxon>
        <taxon>Herpotrichiellaceae</taxon>
        <taxon>Exophiala</taxon>
    </lineage>
</organism>
<dbReference type="Proteomes" id="UP001358417">
    <property type="component" value="Unassembled WGS sequence"/>
</dbReference>
<evidence type="ECO:0008006" key="3">
    <source>
        <dbReference type="Google" id="ProtNLM"/>
    </source>
</evidence>
<protein>
    <recommendedName>
        <fullName evidence="3">F-box domain-containing protein</fullName>
    </recommendedName>
</protein>
<dbReference type="GeneID" id="89972980"/>
<proteinExistence type="predicted"/>
<reference evidence="1 2" key="1">
    <citation type="submission" date="2023-08" db="EMBL/GenBank/DDBJ databases">
        <title>Black Yeasts Isolated from many extreme environments.</title>
        <authorList>
            <person name="Coleine C."/>
            <person name="Stajich J.E."/>
            <person name="Selbmann L."/>
        </authorList>
    </citation>
    <scope>NUCLEOTIDE SEQUENCE [LARGE SCALE GENOMIC DNA]</scope>
    <source>
        <strain evidence="1 2">CCFEE 5792</strain>
    </source>
</reference>
<dbReference type="EMBL" id="JAVRRD010000002">
    <property type="protein sequence ID" value="KAK5062728.1"/>
    <property type="molecule type" value="Genomic_DNA"/>
</dbReference>